<dbReference type="OrthoDB" id="27462at2157"/>
<dbReference type="eggNOG" id="arCOG05503">
    <property type="taxonomic scope" value="Archaea"/>
</dbReference>
<dbReference type="HOGENOM" id="CLU_544710_0_0_2"/>
<name>G4RQ35_THETK</name>
<dbReference type="EMBL" id="FN869859">
    <property type="protein sequence ID" value="CCC81681.1"/>
    <property type="molecule type" value="Genomic_DNA"/>
</dbReference>
<proteinExistence type="predicted"/>
<dbReference type="KEGG" id="ttn:TTX_1036"/>
<keyword evidence="2" id="KW-1185">Reference proteome</keyword>
<gene>
    <name evidence="1" type="ordered locus">TTX_1036</name>
</gene>
<dbReference type="Proteomes" id="UP000002654">
    <property type="component" value="Chromosome"/>
</dbReference>
<evidence type="ECO:0000313" key="2">
    <source>
        <dbReference type="Proteomes" id="UP000002654"/>
    </source>
</evidence>
<dbReference type="PaxDb" id="768679-TTX_1036"/>
<organism evidence="1 2">
    <name type="scientific">Thermoproteus tenax (strain ATCC 35583 / DSM 2078 / JCM 9277 / NBRC 100435 / Kra 1)</name>
    <dbReference type="NCBI Taxonomy" id="768679"/>
    <lineage>
        <taxon>Archaea</taxon>
        <taxon>Thermoproteota</taxon>
        <taxon>Thermoprotei</taxon>
        <taxon>Thermoproteales</taxon>
        <taxon>Thermoproteaceae</taxon>
        <taxon>Thermoproteus</taxon>
    </lineage>
</organism>
<dbReference type="GeneID" id="11261925"/>
<dbReference type="STRING" id="768679.TTX_1036"/>
<evidence type="ECO:0000313" key="1">
    <source>
        <dbReference type="EMBL" id="CCC81681.1"/>
    </source>
</evidence>
<sequence length="499" mass="53348">MLALLYLLINSTLSVVNIPYVPYTYSVYLGGCANVTAYMDPLSGYGISSVYVINQMGDLRRAVVEPYSTPTYVAGDVCGTFLAIAVDKWRTVGPLISITYGEPSVSNLLGTAQLNITGGALIEVKSLYKPNVTGGFVFKIGERNALGVYVEDYLAYGSSVTITGYGLVNVTPIDLSSRAPDYYVYVPEPGTNVTGGYPVQISGLVFAPGQRYLLGRPQLLVSQVSVPVIGDCPGVAYVSNPLARPVSVLVQLDDGETYIVQMPEIPKYINTTALLGIKATDLLGNPLSDYNLTTYVVATGNQIVGRCLVSGLSYYIAVVVNNDTLYYPAALDRGFLIAHTDIIKPKIQVVGWGVGAAYPPISRLGQNITVVVTLNGTTIAIYHKRASPLIVINDTSLAVRVYVTDILGSPLDSFEVMVGNLTFRGRDGVVYVIPLSNTIAVSYHGLTYLEELAPKISLPVMTSESFLKIFAGSLIAGLSAGLALTRKKKEIGGDDTVEV</sequence>
<dbReference type="PATRIC" id="fig|768679.9.peg.1046"/>
<dbReference type="AlphaFoldDB" id="G4RQ35"/>
<dbReference type="RefSeq" id="WP_014126936.1">
    <property type="nucleotide sequence ID" value="NC_016070.1"/>
</dbReference>
<accession>G4RQ35</accession>
<protein>
    <submittedName>
        <fullName evidence="1">Uncharacterized protein</fullName>
    </submittedName>
</protein>
<reference evidence="1 2" key="1">
    <citation type="journal article" date="2011" name="PLoS ONE">
        <title>The complete genome sequence of Thermoproteus tenax: a physiologically versatile member of the Crenarchaeota.</title>
        <authorList>
            <person name="Siebers B."/>
            <person name="Zaparty M."/>
            <person name="Raddatz G."/>
            <person name="Tjaden B."/>
            <person name="Albers S.V."/>
            <person name="Bell S.D."/>
            <person name="Blombach F."/>
            <person name="Kletzin A."/>
            <person name="Kyrpides N."/>
            <person name="Lanz C."/>
            <person name="Plagens A."/>
            <person name="Rampp M."/>
            <person name="Rosinus A."/>
            <person name="von Jan M."/>
            <person name="Makarova K.S."/>
            <person name="Klenk H.P."/>
            <person name="Schuster S.C."/>
            <person name="Hensel R."/>
        </authorList>
    </citation>
    <scope>NUCLEOTIDE SEQUENCE [LARGE SCALE GENOMIC DNA]</scope>
    <source>
        <strain evidence="2">ATCC 35583 / DSM 2078 / JCM 9277 / NBRC 100435 / Kra 1</strain>
    </source>
</reference>